<accession>A0A914GWR5</accession>
<dbReference type="InterPro" id="IPR037362">
    <property type="entry name" value="CAS_fam"/>
</dbReference>
<keyword evidence="3" id="KW-0597">Phosphoprotein</keyword>
<feature type="domain" description="Serine rich protein interaction" evidence="5">
    <location>
        <begin position="987"/>
        <end position="1102"/>
    </location>
</feature>
<feature type="compositionally biased region" description="Basic and acidic residues" evidence="4">
    <location>
        <begin position="667"/>
        <end position="678"/>
    </location>
</feature>
<keyword evidence="7" id="KW-1185">Reference proteome</keyword>
<feature type="compositionally biased region" description="Polar residues" evidence="4">
    <location>
        <begin position="1169"/>
        <end position="1189"/>
    </location>
</feature>
<feature type="region of interest" description="Disordered" evidence="4">
    <location>
        <begin position="552"/>
        <end position="696"/>
    </location>
</feature>
<feature type="compositionally biased region" description="Low complexity" evidence="4">
    <location>
        <begin position="628"/>
        <end position="648"/>
    </location>
</feature>
<dbReference type="PANTHER" id="PTHR10654">
    <property type="entry name" value="CAS SCAFFOLDING PROTEIN"/>
    <property type="match status" value="1"/>
</dbReference>
<feature type="compositionally biased region" description="Low complexity" evidence="4">
    <location>
        <begin position="156"/>
        <end position="175"/>
    </location>
</feature>
<feature type="region of interest" description="Disordered" evidence="4">
    <location>
        <begin position="1129"/>
        <end position="1196"/>
    </location>
</feature>
<feature type="domain" description="CAS family C-terminal" evidence="6">
    <location>
        <begin position="1329"/>
        <end position="1466"/>
    </location>
</feature>
<feature type="region of interest" description="Disordered" evidence="4">
    <location>
        <begin position="350"/>
        <end position="520"/>
    </location>
</feature>
<organism evidence="7 8">
    <name type="scientific">Globodera rostochiensis</name>
    <name type="common">Golden nematode worm</name>
    <name type="synonym">Heterodera rostochiensis</name>
    <dbReference type="NCBI Taxonomy" id="31243"/>
    <lineage>
        <taxon>Eukaryota</taxon>
        <taxon>Metazoa</taxon>
        <taxon>Ecdysozoa</taxon>
        <taxon>Nematoda</taxon>
        <taxon>Chromadorea</taxon>
        <taxon>Rhabditida</taxon>
        <taxon>Tylenchina</taxon>
        <taxon>Tylenchomorpha</taxon>
        <taxon>Tylenchoidea</taxon>
        <taxon>Heteroderidae</taxon>
        <taxon>Heteroderinae</taxon>
        <taxon>Globodera</taxon>
    </lineage>
</organism>
<feature type="compositionally biased region" description="Polar residues" evidence="4">
    <location>
        <begin position="124"/>
        <end position="137"/>
    </location>
</feature>
<reference evidence="8" key="1">
    <citation type="submission" date="2022-11" db="UniProtKB">
        <authorList>
            <consortium name="WormBaseParasite"/>
        </authorList>
    </citation>
    <scope>IDENTIFICATION</scope>
</reference>
<dbReference type="Pfam" id="PF08824">
    <property type="entry name" value="Serine_rich"/>
    <property type="match status" value="1"/>
</dbReference>
<name>A0A914GWR5_GLORO</name>
<feature type="compositionally biased region" description="Basic and acidic residues" evidence="4">
    <location>
        <begin position="221"/>
        <end position="237"/>
    </location>
</feature>
<dbReference type="GO" id="GO:0007169">
    <property type="term" value="P:cell surface receptor protein tyrosine kinase signaling pathway"/>
    <property type="evidence" value="ECO:0007669"/>
    <property type="project" value="TreeGrafter"/>
</dbReference>
<feature type="region of interest" description="Disordered" evidence="4">
    <location>
        <begin position="1305"/>
        <end position="1328"/>
    </location>
</feature>
<sequence length="1475" mass="159267">MTVDGHRSGRRGGGEGEGEDGGRTPAPAAAAGRDGTNKGALMEWRKALPQRVGELFQMYDSGPFFSSAFLRDKMPPMMFPDRMDGLVERDSHQQNGAGGVVRHIPIRLLEGEEDEEKPKEEGFFSSTPATFVSSPFASSDGRNRSPSENDQFVMNSSTPSTTSTPTTPSSSSASSNVSRDFQNHENSNSLHHQRLRPAQLRSPELRRHFSSLFWTPQQARRISEREQQKPQQRRAEDAAASAGSAVEGRKLSLGERISTSTPPPLSRAPMCGSTITVYTIPITPSTTDVPSTKLDKSVPGDVLKREEAEQGGAMSPEPYSAIPFKRGTALSNATSTPSLFVRNLSQSRMIGSPIDEKPPPPHPLPPPKPPMSTSFTASHRPANHPSSSTTLNHPFSSPNHHNHHHRPSSSSSTKSSSSTTTNNHNNHPSSSTTTNNHNNHPSSSTTTNNHNHHPSSSTNNHPSSSTNNHNNHPSSSTNNHNNHPSSSTTTNNHNNHPSSSTTTNNHNNHHHHVNGGSSLSPLLRRTLTTFSLPQHQQQPLLRRDSEPAIVILSSHKNGEEGVKEQDDLKMNREGCPPSSSVDFGDQSSLSGSISCSSSSSATQNRSKSPSLSSIRQSLLRFRPAKKTGTSSPGGSSSSGSSSLLTMPSCVRSHRSSGSEAEEESEAERERRVGGEGKSGKRCGSGSSPAVTNSPPLVTSSLRLTEFVPKRAEEVDAVEEAIRSLEQFDPSEFVSQQYKGDSEVSKTAQQPLQQHKHKGVSPFIRTKVFMARAEPVHLHPSGSANSILSFATDPSATSSPEQLSSHPFLLPSAQRPSAVSSGSATPTLGTSAHQLLPSSSLMEPGFSQSMDSINRTPRANSPSSQQPQPNGIRGVTSELNEFLSRLKDGRGGAGRGEVRRGVTFNDNPVQHFYTPFDGPPPDYSDSDEAMDGGSLTDSEEGGGTNVAAVEAEAQLRKRFLCSQLTDCAKVVDMNALKMSQFVAAGIGHGGWRQSHILRHNLAAIRDTVYTVEFALDELVDSLGRISLDMRDLRQQNQLRQLARPVKTSLTMLKRIRQSMDATGWSLSALSRPAGCYTGNDALDQFVAILPQLPKDCYKLVQWVYSLSVWRDSASGTTSVFLPSSAVSSTSFQASLHPPPPPPAPFPPRTSSPTSSLLNYYSSESIEDEQNNNNTLPVPGQGSSTENQQGNKGWLGKGMINRSDELAEQQWRSRNGAAAALSNDVMDGGESTSSTSSILTVEEKGVDSAGGHQHLQRYSPDRSPQRVTSSSSLSHPKTADSDGDVVMEEDDLQSVLSEATGNDVQSRLADFHPAGGGSSLSSPDQSHQRRVNAELARSLSADQRDLFRLYEPQICSHTSALSRSIEEFFSLVESQREPKLSFQKVQMIFIEGHSLVGIVRVIVRDDAIIQHRPLSAFLEHESARIDSLLNECLATAKVAKAKAQTVPAIQAVCTAVVCVSERAHQLKAFWKLCAAVA</sequence>
<feature type="compositionally biased region" description="Low complexity" evidence="4">
    <location>
        <begin position="408"/>
        <end position="506"/>
    </location>
</feature>
<proteinExistence type="predicted"/>
<feature type="region of interest" description="Disordered" evidence="4">
    <location>
        <begin position="111"/>
        <end position="202"/>
    </location>
</feature>
<evidence type="ECO:0000256" key="3">
    <source>
        <dbReference type="ARBA" id="ARBA00022553"/>
    </source>
</evidence>
<dbReference type="GO" id="GO:0016477">
    <property type="term" value="P:cell migration"/>
    <property type="evidence" value="ECO:0007669"/>
    <property type="project" value="TreeGrafter"/>
</dbReference>
<evidence type="ECO:0000256" key="1">
    <source>
        <dbReference type="ARBA" id="ARBA00004496"/>
    </source>
</evidence>
<evidence type="ECO:0000313" key="8">
    <source>
        <dbReference type="WBParaSite" id="Gr19_v10_g12056.t1"/>
    </source>
</evidence>
<dbReference type="GO" id="GO:0005737">
    <property type="term" value="C:cytoplasm"/>
    <property type="evidence" value="ECO:0007669"/>
    <property type="project" value="UniProtKB-SubCell"/>
</dbReference>
<feature type="compositionally biased region" description="Pro residues" evidence="4">
    <location>
        <begin position="1135"/>
        <end position="1148"/>
    </location>
</feature>
<feature type="compositionally biased region" description="Low complexity" evidence="4">
    <location>
        <begin position="587"/>
        <end position="608"/>
    </location>
</feature>
<keyword evidence="2" id="KW-0963">Cytoplasm</keyword>
<dbReference type="WBParaSite" id="Gr19_v10_g12056.t1">
    <property type="protein sequence ID" value="Gr19_v10_g12056.t1"/>
    <property type="gene ID" value="Gr19_v10_g12056"/>
</dbReference>
<protein>
    <submittedName>
        <fullName evidence="8">Uncharacterized protein</fullName>
    </submittedName>
</protein>
<dbReference type="GO" id="GO:0005886">
    <property type="term" value="C:plasma membrane"/>
    <property type="evidence" value="ECO:0007669"/>
    <property type="project" value="TreeGrafter"/>
</dbReference>
<feature type="region of interest" description="Disordered" evidence="4">
    <location>
        <begin position="1243"/>
        <end position="1283"/>
    </location>
</feature>
<evidence type="ECO:0000256" key="2">
    <source>
        <dbReference type="ARBA" id="ARBA00022490"/>
    </source>
</evidence>
<dbReference type="Pfam" id="PF12026">
    <property type="entry name" value="CAS_C"/>
    <property type="match status" value="1"/>
</dbReference>
<feature type="region of interest" description="Disordered" evidence="4">
    <location>
        <begin position="218"/>
        <end position="270"/>
    </location>
</feature>
<feature type="compositionally biased region" description="Polar residues" evidence="4">
    <location>
        <begin position="813"/>
        <end position="868"/>
    </location>
</feature>
<dbReference type="InterPro" id="IPR014928">
    <property type="entry name" value="Serine_rich_dom"/>
</dbReference>
<dbReference type="Gene3D" id="1.20.120.230">
    <property type="entry name" value="Alpha-catenin/vinculin-like"/>
    <property type="match status" value="1"/>
</dbReference>
<feature type="region of interest" description="Disordered" evidence="4">
    <location>
        <begin position="791"/>
        <end position="873"/>
    </location>
</feature>
<dbReference type="PANTHER" id="PTHR10654:SF18">
    <property type="entry name" value="IP17195P"/>
    <property type="match status" value="1"/>
</dbReference>
<evidence type="ECO:0000256" key="4">
    <source>
        <dbReference type="SAM" id="MobiDB-lite"/>
    </source>
</evidence>
<feature type="compositionally biased region" description="Low complexity" evidence="4">
    <location>
        <begin position="23"/>
        <end position="34"/>
    </location>
</feature>
<dbReference type="InterPro" id="IPR038319">
    <property type="entry name" value="Serine_rich_sf"/>
</dbReference>
<feature type="compositionally biased region" description="Polar residues" evidence="4">
    <location>
        <begin position="1263"/>
        <end position="1273"/>
    </location>
</feature>
<dbReference type="Proteomes" id="UP000887572">
    <property type="component" value="Unplaced"/>
</dbReference>
<feature type="compositionally biased region" description="Polar residues" evidence="4">
    <location>
        <begin position="791"/>
        <end position="804"/>
    </location>
</feature>
<evidence type="ECO:0000259" key="6">
    <source>
        <dbReference type="Pfam" id="PF12026"/>
    </source>
</evidence>
<feature type="region of interest" description="Disordered" evidence="4">
    <location>
        <begin position="1"/>
        <end position="36"/>
    </location>
</feature>
<feature type="compositionally biased region" description="Pro residues" evidence="4">
    <location>
        <begin position="360"/>
        <end position="370"/>
    </location>
</feature>
<evidence type="ECO:0000259" key="5">
    <source>
        <dbReference type="Pfam" id="PF08824"/>
    </source>
</evidence>
<dbReference type="InterPro" id="IPR021901">
    <property type="entry name" value="CAS_C"/>
</dbReference>
<dbReference type="Gene3D" id="1.20.120.830">
    <property type="entry name" value="Serine-rich domain"/>
    <property type="match status" value="1"/>
</dbReference>
<comment type="subcellular location">
    <subcellularLocation>
        <location evidence="1">Cytoplasm</location>
    </subcellularLocation>
</comment>
<feature type="compositionally biased region" description="Polar residues" evidence="4">
    <location>
        <begin position="176"/>
        <end position="190"/>
    </location>
</feature>
<feature type="compositionally biased region" description="Basic and acidic residues" evidence="4">
    <location>
        <begin position="556"/>
        <end position="572"/>
    </location>
</feature>
<feature type="region of interest" description="Disordered" evidence="4">
    <location>
        <begin position="908"/>
        <end position="941"/>
    </location>
</feature>
<evidence type="ECO:0000313" key="7">
    <source>
        <dbReference type="Proteomes" id="UP000887572"/>
    </source>
</evidence>